<dbReference type="InParanoid" id="A0A0G4GAU5"/>
<dbReference type="EMBL" id="CDMY01000606">
    <property type="protein sequence ID" value="CEM25923.1"/>
    <property type="molecule type" value="Genomic_DNA"/>
</dbReference>
<accession>A0A0G4GAU5</accession>
<gene>
    <name evidence="1" type="ORF">Vbra_9864</name>
</gene>
<proteinExistence type="predicted"/>
<dbReference type="AlphaFoldDB" id="A0A0G4GAU5"/>
<dbReference type="Proteomes" id="UP000041254">
    <property type="component" value="Unassembled WGS sequence"/>
</dbReference>
<protein>
    <submittedName>
        <fullName evidence="1">Uncharacterized protein</fullName>
    </submittedName>
</protein>
<organism evidence="1 2">
    <name type="scientific">Vitrella brassicaformis (strain CCMP3155)</name>
    <dbReference type="NCBI Taxonomy" id="1169540"/>
    <lineage>
        <taxon>Eukaryota</taxon>
        <taxon>Sar</taxon>
        <taxon>Alveolata</taxon>
        <taxon>Colpodellida</taxon>
        <taxon>Vitrellaceae</taxon>
        <taxon>Vitrella</taxon>
    </lineage>
</organism>
<sequence length="200" mass="21944">MPDDGVRDWSVLALRRVLACGGRPNLTPANTNTFAGPRSCWATSRGVRTSERCSDSGGSILGVGVVISENIQPERHVVSQLRGDLVLCRRLLEWHKQQTSGVHPLTYPDFLPASFAHLMVDRLATTTASSSSWALCWKKYPQLPRVQPPKLSSSSPARMLDEREQSDDEIVAACGCTDHALQRGLGSANLRYTERVVDST</sequence>
<name>A0A0G4GAU5_VITBC</name>
<dbReference type="VEuPathDB" id="CryptoDB:Vbra_9864"/>
<keyword evidence="2" id="KW-1185">Reference proteome</keyword>
<evidence type="ECO:0000313" key="2">
    <source>
        <dbReference type="Proteomes" id="UP000041254"/>
    </source>
</evidence>
<evidence type="ECO:0000313" key="1">
    <source>
        <dbReference type="EMBL" id="CEM25923.1"/>
    </source>
</evidence>
<reference evidence="1 2" key="1">
    <citation type="submission" date="2014-11" db="EMBL/GenBank/DDBJ databases">
        <authorList>
            <person name="Zhu J."/>
            <person name="Qi W."/>
            <person name="Song R."/>
        </authorList>
    </citation>
    <scope>NUCLEOTIDE SEQUENCE [LARGE SCALE GENOMIC DNA]</scope>
</reference>